<accession>A0ABQ7TMW5</accession>
<keyword evidence="5" id="KW-1185">Reference proteome</keyword>
<organism evidence="4 5">
    <name type="scientific">Phrynosoma platyrhinos</name>
    <name type="common">Desert horned lizard</name>
    <dbReference type="NCBI Taxonomy" id="52577"/>
    <lineage>
        <taxon>Eukaryota</taxon>
        <taxon>Metazoa</taxon>
        <taxon>Chordata</taxon>
        <taxon>Craniata</taxon>
        <taxon>Vertebrata</taxon>
        <taxon>Euteleostomi</taxon>
        <taxon>Lepidosauria</taxon>
        <taxon>Squamata</taxon>
        <taxon>Bifurcata</taxon>
        <taxon>Unidentata</taxon>
        <taxon>Episquamata</taxon>
        <taxon>Toxicofera</taxon>
        <taxon>Iguania</taxon>
        <taxon>Phrynosomatidae</taxon>
        <taxon>Phrynosomatinae</taxon>
        <taxon>Phrynosoma</taxon>
    </lineage>
</organism>
<gene>
    <name evidence="4" type="ORF">JD844_005314</name>
</gene>
<feature type="domain" description="CUB" evidence="3">
    <location>
        <begin position="98"/>
        <end position="163"/>
    </location>
</feature>
<name>A0ABQ7TMW5_PHRPL</name>
<dbReference type="EMBL" id="JAIPUX010000035">
    <property type="protein sequence ID" value="KAH0631152.1"/>
    <property type="molecule type" value="Genomic_DNA"/>
</dbReference>
<dbReference type="PANTHER" id="PTHR46908:SF8">
    <property type="entry name" value="C-TYPE LECTIN DOMAIN-CONTAINING PROTEIN"/>
    <property type="match status" value="1"/>
</dbReference>
<dbReference type="SMART" id="SM00042">
    <property type="entry name" value="CUB"/>
    <property type="match status" value="1"/>
</dbReference>
<evidence type="ECO:0000256" key="1">
    <source>
        <dbReference type="ARBA" id="ARBA00023157"/>
    </source>
</evidence>
<keyword evidence="1" id="KW-1015">Disulfide bond</keyword>
<dbReference type="InterPro" id="IPR035914">
    <property type="entry name" value="Sperma_CUB_dom_sf"/>
</dbReference>
<evidence type="ECO:0000259" key="3">
    <source>
        <dbReference type="PROSITE" id="PS01180"/>
    </source>
</evidence>
<dbReference type="InterPro" id="IPR052129">
    <property type="entry name" value="Spermadhesin-Link_domain"/>
</dbReference>
<dbReference type="Proteomes" id="UP000826234">
    <property type="component" value="Unassembled WGS sequence"/>
</dbReference>
<dbReference type="PROSITE" id="PS01180">
    <property type="entry name" value="CUB"/>
    <property type="match status" value="1"/>
</dbReference>
<sequence>MSSKRRGFSLVSASGSQTLKKTKLQRATIIPTRGCHSPESNPETSTETIQLEPKEREWGEDDGHTIRLLQHICLALRSFSAKPFFVHFGACLSADDACGGTLRGQSGIISTPHYPSEYSNNADCTWTILAEPGDTIALVFLDFQLEDEYDFLEVTGTEGSSLW</sequence>
<dbReference type="Gene3D" id="2.60.120.290">
    <property type="entry name" value="Spermadhesin, CUB domain"/>
    <property type="match status" value="1"/>
</dbReference>
<dbReference type="CDD" id="cd00041">
    <property type="entry name" value="CUB"/>
    <property type="match status" value="1"/>
</dbReference>
<dbReference type="InterPro" id="IPR000859">
    <property type="entry name" value="CUB_dom"/>
</dbReference>
<evidence type="ECO:0000313" key="5">
    <source>
        <dbReference type="Proteomes" id="UP000826234"/>
    </source>
</evidence>
<proteinExistence type="predicted"/>
<evidence type="ECO:0000256" key="2">
    <source>
        <dbReference type="PROSITE-ProRule" id="PRU00059"/>
    </source>
</evidence>
<protein>
    <recommendedName>
        <fullName evidence="3">CUB domain-containing protein</fullName>
    </recommendedName>
</protein>
<comment type="caution">
    <text evidence="2">Lacks conserved residue(s) required for the propagation of feature annotation.</text>
</comment>
<evidence type="ECO:0000313" key="4">
    <source>
        <dbReference type="EMBL" id="KAH0631152.1"/>
    </source>
</evidence>
<dbReference type="PANTHER" id="PTHR46908">
    <property type="entry name" value="CUBILIN-LIKE PROTEIN"/>
    <property type="match status" value="1"/>
</dbReference>
<reference evidence="4 5" key="1">
    <citation type="journal article" date="2022" name="Gigascience">
        <title>A chromosome-level genome assembly and annotation of the desert horned lizard, Phrynosoma platyrhinos, provides insight into chromosomal rearrangements among reptiles.</title>
        <authorList>
            <person name="Koochekian N."/>
            <person name="Ascanio A."/>
            <person name="Farleigh K."/>
            <person name="Card D.C."/>
            <person name="Schield D.R."/>
            <person name="Castoe T.A."/>
            <person name="Jezkova T."/>
        </authorList>
    </citation>
    <scope>NUCLEOTIDE SEQUENCE [LARGE SCALE GENOMIC DNA]</scope>
    <source>
        <strain evidence="4">NK-2021</strain>
    </source>
</reference>
<comment type="caution">
    <text evidence="4">The sequence shown here is derived from an EMBL/GenBank/DDBJ whole genome shotgun (WGS) entry which is preliminary data.</text>
</comment>
<dbReference type="Pfam" id="PF00431">
    <property type="entry name" value="CUB"/>
    <property type="match status" value="1"/>
</dbReference>
<dbReference type="SUPFAM" id="SSF49854">
    <property type="entry name" value="Spermadhesin, CUB domain"/>
    <property type="match status" value="1"/>
</dbReference>